<gene>
    <name evidence="2" type="ORF">AKO1_006989</name>
</gene>
<protein>
    <submittedName>
        <fullName evidence="2">RGS1</fullName>
    </submittedName>
</protein>
<dbReference type="PANTHER" id="PTHR10845:SF192">
    <property type="entry name" value="DOUBLE HIT, ISOFORM B"/>
    <property type="match status" value="1"/>
</dbReference>
<dbReference type="InterPro" id="IPR036249">
    <property type="entry name" value="Thioredoxin-like_sf"/>
</dbReference>
<evidence type="ECO:0000313" key="3">
    <source>
        <dbReference type="Proteomes" id="UP001431209"/>
    </source>
</evidence>
<reference evidence="2 3" key="1">
    <citation type="submission" date="2024-03" db="EMBL/GenBank/DDBJ databases">
        <title>The Acrasis kona genome and developmental transcriptomes reveal deep origins of eukaryotic multicellular pathways.</title>
        <authorList>
            <person name="Sheikh S."/>
            <person name="Fu C.-J."/>
            <person name="Brown M.W."/>
            <person name="Baldauf S.L."/>
        </authorList>
    </citation>
    <scope>NUCLEOTIDE SEQUENCE [LARGE SCALE GENOMIC DNA]</scope>
    <source>
        <strain evidence="2 3">ATCC MYA-3509</strain>
    </source>
</reference>
<dbReference type="InterPro" id="IPR036305">
    <property type="entry name" value="RGS_sf"/>
</dbReference>
<comment type="caution">
    <text evidence="2">The sequence shown here is derived from an EMBL/GenBank/DDBJ whole genome shotgun (WGS) entry which is preliminary data.</text>
</comment>
<dbReference type="SMART" id="SM00315">
    <property type="entry name" value="RGS"/>
    <property type="match status" value="1"/>
</dbReference>
<feature type="domain" description="RGS" evidence="1">
    <location>
        <begin position="260"/>
        <end position="379"/>
    </location>
</feature>
<dbReference type="AlphaFoldDB" id="A0AAW2YV49"/>
<dbReference type="InterPro" id="IPR044926">
    <property type="entry name" value="RGS_subdomain_2"/>
</dbReference>
<sequence>MLEKEYIEIPSGFLDKIVTNKGVAIGEINKRHKVLLMFLRRIGCMFCKETLKDIAEAYNSLIQFNTVPVVVHIETPTVFANFMKEFSNGDPILLNLISAYDEDFVLSKQFQIVSMSDLPVLGNLKNTFKMFKRGYEASKNGFHQNMLTSLSGPDPLRIPSLFIIENGKIVNECRQNFIGEKTDYIQVMIDPENFGEEIIPIGPITKEMFCDGVYCEMRPKAKQEEPKVEEVQIKNKSEQKYSCIPSPTAGLPEEEEAPIELKDVLNNKRRLRFFHVFAAKQHAAENVVFWQEVNGRFKKKEDDEERLRVAKNICEVFFDPESLMEINIKESSKNSVKSRLSEEGPVFDLFDGIIKEIEDHILIHLFALFTETIEFKDMVEKTKE</sequence>
<evidence type="ECO:0000259" key="1">
    <source>
        <dbReference type="PROSITE" id="PS50132"/>
    </source>
</evidence>
<keyword evidence="3" id="KW-1185">Reference proteome</keyword>
<proteinExistence type="predicted"/>
<dbReference type="InterPro" id="IPR016137">
    <property type="entry name" value="RGS"/>
</dbReference>
<dbReference type="PANTHER" id="PTHR10845">
    <property type="entry name" value="REGULATOR OF G PROTEIN SIGNALING"/>
    <property type="match status" value="1"/>
</dbReference>
<dbReference type="Gene3D" id="1.10.167.10">
    <property type="entry name" value="Regulator of G-protein Signalling 4, domain 2"/>
    <property type="match status" value="1"/>
</dbReference>
<name>A0AAW2YV49_9EUKA</name>
<dbReference type="SUPFAM" id="SSF48097">
    <property type="entry name" value="Regulator of G-protein signaling, RGS"/>
    <property type="match status" value="1"/>
</dbReference>
<dbReference type="CDD" id="cd07440">
    <property type="entry name" value="RGS"/>
    <property type="match status" value="1"/>
</dbReference>
<accession>A0AAW2YV49</accession>
<dbReference type="PROSITE" id="PS50132">
    <property type="entry name" value="RGS"/>
    <property type="match status" value="1"/>
</dbReference>
<dbReference type="Pfam" id="PF00615">
    <property type="entry name" value="RGS"/>
    <property type="match status" value="1"/>
</dbReference>
<dbReference type="Gene3D" id="3.40.30.10">
    <property type="entry name" value="Glutaredoxin"/>
    <property type="match status" value="1"/>
</dbReference>
<dbReference type="Proteomes" id="UP001431209">
    <property type="component" value="Unassembled WGS sequence"/>
</dbReference>
<evidence type="ECO:0000313" key="2">
    <source>
        <dbReference type="EMBL" id="KAL0480728.1"/>
    </source>
</evidence>
<organism evidence="2 3">
    <name type="scientific">Acrasis kona</name>
    <dbReference type="NCBI Taxonomy" id="1008807"/>
    <lineage>
        <taxon>Eukaryota</taxon>
        <taxon>Discoba</taxon>
        <taxon>Heterolobosea</taxon>
        <taxon>Tetramitia</taxon>
        <taxon>Eutetramitia</taxon>
        <taxon>Acrasidae</taxon>
        <taxon>Acrasis</taxon>
    </lineage>
</organism>
<dbReference type="SUPFAM" id="SSF52833">
    <property type="entry name" value="Thioredoxin-like"/>
    <property type="match status" value="1"/>
</dbReference>
<dbReference type="EMBL" id="JAOPGA020000683">
    <property type="protein sequence ID" value="KAL0480728.1"/>
    <property type="molecule type" value="Genomic_DNA"/>
</dbReference>